<dbReference type="Proteomes" id="UP000193560">
    <property type="component" value="Unassembled WGS sequence"/>
</dbReference>
<dbReference type="STRING" id="90262.A0A1X2IPP2"/>
<feature type="compositionally biased region" description="Polar residues" evidence="1">
    <location>
        <begin position="1"/>
        <end position="14"/>
    </location>
</feature>
<proteinExistence type="predicted"/>
<dbReference type="AlphaFoldDB" id="A0A1X2IPP2"/>
<dbReference type="InterPro" id="IPR005334">
    <property type="entry name" value="Tctex-1-like"/>
</dbReference>
<evidence type="ECO:0000256" key="1">
    <source>
        <dbReference type="SAM" id="MobiDB-lite"/>
    </source>
</evidence>
<dbReference type="PANTHER" id="PTHR21255">
    <property type="entry name" value="T-COMPLEX-ASSOCIATED-TESTIS-EXPRESSED 1/ DYNEIN LIGHT CHAIN"/>
    <property type="match status" value="1"/>
</dbReference>
<keyword evidence="3" id="KW-1185">Reference proteome</keyword>
<dbReference type="GO" id="GO:0005737">
    <property type="term" value="C:cytoplasm"/>
    <property type="evidence" value="ECO:0007669"/>
    <property type="project" value="TreeGrafter"/>
</dbReference>
<dbReference type="GO" id="GO:0005868">
    <property type="term" value="C:cytoplasmic dynein complex"/>
    <property type="evidence" value="ECO:0007669"/>
    <property type="project" value="TreeGrafter"/>
</dbReference>
<evidence type="ECO:0000313" key="2">
    <source>
        <dbReference type="EMBL" id="ORZ20227.1"/>
    </source>
</evidence>
<dbReference type="PANTHER" id="PTHR21255:SF4">
    <property type="entry name" value="DYNEIN LIGHT CHAIN TCTEX-TYPE"/>
    <property type="match status" value="1"/>
</dbReference>
<dbReference type="OrthoDB" id="10059120at2759"/>
<name>A0A1X2IPP2_9FUNG</name>
<dbReference type="InterPro" id="IPR038586">
    <property type="entry name" value="Tctex-1-like_sf"/>
</dbReference>
<dbReference type="GO" id="GO:0007018">
    <property type="term" value="P:microtubule-based movement"/>
    <property type="evidence" value="ECO:0007669"/>
    <property type="project" value="TreeGrafter"/>
</dbReference>
<organism evidence="2 3">
    <name type="scientific">Absidia repens</name>
    <dbReference type="NCBI Taxonomy" id="90262"/>
    <lineage>
        <taxon>Eukaryota</taxon>
        <taxon>Fungi</taxon>
        <taxon>Fungi incertae sedis</taxon>
        <taxon>Mucoromycota</taxon>
        <taxon>Mucoromycotina</taxon>
        <taxon>Mucoromycetes</taxon>
        <taxon>Mucorales</taxon>
        <taxon>Cunninghamellaceae</taxon>
        <taxon>Absidia</taxon>
    </lineage>
</organism>
<evidence type="ECO:0000313" key="3">
    <source>
        <dbReference type="Proteomes" id="UP000193560"/>
    </source>
</evidence>
<gene>
    <name evidence="2" type="ORF">BCR42DRAFT_408285</name>
</gene>
<dbReference type="Gene3D" id="3.30.1140.40">
    <property type="entry name" value="Tctex-1"/>
    <property type="match status" value="1"/>
</dbReference>
<protein>
    <submittedName>
        <fullName evidence="2">Dynein light chain</fullName>
    </submittedName>
</protein>
<accession>A0A1X2IPP2</accession>
<dbReference type="EMBL" id="MCGE01000006">
    <property type="protein sequence ID" value="ORZ20227.1"/>
    <property type="molecule type" value="Genomic_DNA"/>
</dbReference>
<feature type="region of interest" description="Disordered" evidence="1">
    <location>
        <begin position="1"/>
        <end position="20"/>
    </location>
</feature>
<sequence length="122" mass="13660">MDSTSPPHSQSQSDLENKQKFNIDDMTAIIKETVENAIQDAEYSHSKVPAWNSTIVETCLKKLRASNSNYKFIVTCVIMQKNGAGFYAGSSVYWDNLHDGSTSYRHETKSLYAITNVFALSV</sequence>
<dbReference type="Pfam" id="PF03645">
    <property type="entry name" value="Tctex-1"/>
    <property type="match status" value="1"/>
</dbReference>
<dbReference type="CDD" id="cd21455">
    <property type="entry name" value="DLC-like_DYNLT1_DYNLT3"/>
    <property type="match status" value="1"/>
</dbReference>
<dbReference type="GO" id="GO:0045505">
    <property type="term" value="F:dynein intermediate chain binding"/>
    <property type="evidence" value="ECO:0007669"/>
    <property type="project" value="TreeGrafter"/>
</dbReference>
<reference evidence="2 3" key="1">
    <citation type="submission" date="2016-07" db="EMBL/GenBank/DDBJ databases">
        <title>Pervasive Adenine N6-methylation of Active Genes in Fungi.</title>
        <authorList>
            <consortium name="DOE Joint Genome Institute"/>
            <person name="Mondo S.J."/>
            <person name="Dannebaum R.O."/>
            <person name="Kuo R.C."/>
            <person name="Labutti K."/>
            <person name="Haridas S."/>
            <person name="Kuo A."/>
            <person name="Salamov A."/>
            <person name="Ahrendt S.R."/>
            <person name="Lipzen A."/>
            <person name="Sullivan W."/>
            <person name="Andreopoulos W.B."/>
            <person name="Clum A."/>
            <person name="Lindquist E."/>
            <person name="Daum C."/>
            <person name="Ramamoorthy G.K."/>
            <person name="Gryganskyi A."/>
            <person name="Culley D."/>
            <person name="Magnuson J.K."/>
            <person name="James T.Y."/>
            <person name="O'Malley M.A."/>
            <person name="Stajich J.E."/>
            <person name="Spatafora J.W."/>
            <person name="Visel A."/>
            <person name="Grigoriev I.V."/>
        </authorList>
    </citation>
    <scope>NUCLEOTIDE SEQUENCE [LARGE SCALE GENOMIC DNA]</scope>
    <source>
        <strain evidence="2 3">NRRL 1336</strain>
    </source>
</reference>
<comment type="caution">
    <text evidence="2">The sequence shown here is derived from an EMBL/GenBank/DDBJ whole genome shotgun (WGS) entry which is preliminary data.</text>
</comment>